<evidence type="ECO:0000256" key="1">
    <source>
        <dbReference type="SAM" id="MobiDB-lite"/>
    </source>
</evidence>
<keyword evidence="2" id="KW-0472">Membrane</keyword>
<accession>A0A7J0CIT3</accession>
<evidence type="ECO:0008006" key="5">
    <source>
        <dbReference type="Google" id="ProtNLM"/>
    </source>
</evidence>
<feature type="region of interest" description="Disordered" evidence="1">
    <location>
        <begin position="101"/>
        <end position="129"/>
    </location>
</feature>
<dbReference type="AlphaFoldDB" id="A0A7J0CIT3"/>
<evidence type="ECO:0000256" key="2">
    <source>
        <dbReference type="SAM" id="Phobius"/>
    </source>
</evidence>
<dbReference type="Proteomes" id="UP000498740">
    <property type="component" value="Unassembled WGS sequence"/>
</dbReference>
<feature type="compositionally biased region" description="Pro residues" evidence="1">
    <location>
        <begin position="21"/>
        <end position="41"/>
    </location>
</feature>
<protein>
    <recommendedName>
        <fullName evidence="5">EamA-like transporter family protein</fullName>
    </recommendedName>
</protein>
<dbReference type="EMBL" id="BLWD01000001">
    <property type="protein sequence ID" value="GFN02411.1"/>
    <property type="molecule type" value="Genomic_DNA"/>
</dbReference>
<reference evidence="3 4" key="1">
    <citation type="submission" date="2020-05" db="EMBL/GenBank/DDBJ databases">
        <title>Whole genome shotgun sequence of Streptomyces microflavus NBRC 13062.</title>
        <authorList>
            <person name="Komaki H."/>
            <person name="Tamura T."/>
        </authorList>
    </citation>
    <scope>NUCLEOTIDE SEQUENCE [LARGE SCALE GENOMIC DNA]</scope>
    <source>
        <strain evidence="3 4">NBRC 13062</strain>
    </source>
</reference>
<proteinExistence type="predicted"/>
<evidence type="ECO:0000313" key="4">
    <source>
        <dbReference type="Proteomes" id="UP000498740"/>
    </source>
</evidence>
<gene>
    <name evidence="3" type="ORF">Smic_09670</name>
</gene>
<keyword evidence="2" id="KW-1133">Transmembrane helix</keyword>
<feature type="region of interest" description="Disordered" evidence="1">
    <location>
        <begin position="1"/>
        <end position="41"/>
    </location>
</feature>
<sequence>MSVPCQQPAAPLQQSTAPPAATVPPLPPGPAAPLPPAPAAPRPAVDWRIRFAALSLIWGFSFLLIKVGTEGYAPFQVTLGRLLAGTAVLAVAMAMRRERLPRSARTWGTSPWRPSSSTRCRSPSSRTPS</sequence>
<evidence type="ECO:0000313" key="3">
    <source>
        <dbReference type="EMBL" id="GFN02411.1"/>
    </source>
</evidence>
<feature type="transmembrane region" description="Helical" evidence="2">
    <location>
        <begin position="75"/>
        <end position="95"/>
    </location>
</feature>
<organism evidence="3 4">
    <name type="scientific">Streptomyces microflavus</name>
    <name type="common">Streptomyces lipmanii</name>
    <dbReference type="NCBI Taxonomy" id="1919"/>
    <lineage>
        <taxon>Bacteria</taxon>
        <taxon>Bacillati</taxon>
        <taxon>Actinomycetota</taxon>
        <taxon>Actinomycetes</taxon>
        <taxon>Kitasatosporales</taxon>
        <taxon>Streptomycetaceae</taxon>
        <taxon>Streptomyces</taxon>
    </lineage>
</organism>
<name>A0A7J0CIT3_STRMI</name>
<keyword evidence="2" id="KW-0812">Transmembrane</keyword>
<feature type="compositionally biased region" description="Low complexity" evidence="1">
    <location>
        <begin position="106"/>
        <end position="129"/>
    </location>
</feature>
<comment type="caution">
    <text evidence="3">The sequence shown here is derived from an EMBL/GenBank/DDBJ whole genome shotgun (WGS) entry which is preliminary data.</text>
</comment>
<feature type="transmembrane region" description="Helical" evidence="2">
    <location>
        <begin position="51"/>
        <end position="69"/>
    </location>
</feature>